<dbReference type="SUPFAM" id="SSF51011">
    <property type="entry name" value="Glycosyl hydrolase domain"/>
    <property type="match status" value="1"/>
</dbReference>
<reference evidence="2" key="1">
    <citation type="submission" date="2021-02" db="EMBL/GenBank/DDBJ databases">
        <authorList>
            <person name="Nowell W R."/>
        </authorList>
    </citation>
    <scope>NUCLEOTIDE SEQUENCE</scope>
</reference>
<gene>
    <name evidence="2" type="ORF">IZO911_LOCUS30724</name>
</gene>
<evidence type="ECO:0000313" key="3">
    <source>
        <dbReference type="Proteomes" id="UP000663860"/>
    </source>
</evidence>
<dbReference type="InterPro" id="IPR004193">
    <property type="entry name" value="Glyco_hydro_13_N"/>
</dbReference>
<comment type="caution">
    <text evidence="2">The sequence shown here is derived from an EMBL/GenBank/DDBJ whole genome shotgun (WGS) entry which is preliminary data.</text>
</comment>
<dbReference type="Proteomes" id="UP000663860">
    <property type="component" value="Unassembled WGS sequence"/>
</dbReference>
<sequence>MKFSLFAPTINDVKLILDDKEIDMDKQSDGRFICNVDNISNGDHKYKFRIKKKEWIWSNSIDIIDPYATKYNLKEKCALFRSENGKEYHEEFHWKYDQIKLPENKQLVLYEMFVQDFADNGQFSGVINKLDYLVELGINAIELTPIMGIEEAENDTWGYLPSHFFSIRSSYGTKNDLKLLVDECHSRKIRVFIDCVFNHTDKECPLGQIDRNYWYYKGKHHPDDPYNWGPELNYDFQDQQLKVEPAVKFISDVVKYWFEEFHLDGIRYIFDFVLAKQMDNFEILGKLDRLARSIRSDQPFLSQAEYVPENKDICKENGGPVDVCWSSSFHHWLTGFLTLNKDQMTIFLAKQMDNFEILGKLDRLARSIRSDQPFLSQAEYVPENKDICKENGGPVDVCWSSSFHHWLTGFLTLNKDQMTKHGTLSDLKNSFSSKHLVNYLSCHDNERLLHDIGKKDSDAFIRMETAVIHLFTSVGIPMIWQGEELGEDRQIDVLKDKKKHYPMPWNFLERDFNLRLFNLFQNLIKLRRSNKDLQEGPINFFFEDENNRILAYSRGLNLIIITNFDQKPKVKYIISNLPQQGKWIDYLTNEQVDVDQVNNLTLTLLPFQSRLFIKHI</sequence>
<accession>A0A814Z3Q5</accession>
<dbReference type="GO" id="GO:0004553">
    <property type="term" value="F:hydrolase activity, hydrolyzing O-glycosyl compounds"/>
    <property type="evidence" value="ECO:0007669"/>
    <property type="project" value="InterPro"/>
</dbReference>
<evidence type="ECO:0000259" key="1">
    <source>
        <dbReference type="SMART" id="SM00642"/>
    </source>
</evidence>
<dbReference type="Pfam" id="PF00128">
    <property type="entry name" value="Alpha-amylase"/>
    <property type="match status" value="2"/>
</dbReference>
<dbReference type="SMART" id="SM00642">
    <property type="entry name" value="Aamy"/>
    <property type="match status" value="1"/>
</dbReference>
<evidence type="ECO:0000313" key="2">
    <source>
        <dbReference type="EMBL" id="CAF1239734.1"/>
    </source>
</evidence>
<protein>
    <recommendedName>
        <fullName evidence="1">Glycosyl hydrolase family 13 catalytic domain-containing protein</fullName>
    </recommendedName>
</protein>
<dbReference type="InterPro" id="IPR006047">
    <property type="entry name" value="GH13_cat_dom"/>
</dbReference>
<dbReference type="InterPro" id="IPR013783">
    <property type="entry name" value="Ig-like_fold"/>
</dbReference>
<dbReference type="SUPFAM" id="SSF51445">
    <property type="entry name" value="(Trans)glycosidases"/>
    <property type="match status" value="1"/>
</dbReference>
<dbReference type="PANTHER" id="PTHR43002">
    <property type="entry name" value="GLYCOGEN DEBRANCHING ENZYME"/>
    <property type="match status" value="1"/>
</dbReference>
<dbReference type="Gene3D" id="3.20.20.80">
    <property type="entry name" value="Glycosidases"/>
    <property type="match status" value="2"/>
</dbReference>
<name>A0A814Z3Q5_9BILA</name>
<dbReference type="GO" id="GO:0005975">
    <property type="term" value="P:carbohydrate metabolic process"/>
    <property type="evidence" value="ECO:0007669"/>
    <property type="project" value="InterPro"/>
</dbReference>
<dbReference type="Gene3D" id="2.60.40.10">
    <property type="entry name" value="Immunoglobulins"/>
    <property type="match status" value="1"/>
</dbReference>
<dbReference type="GO" id="GO:0043169">
    <property type="term" value="F:cation binding"/>
    <property type="evidence" value="ECO:0007669"/>
    <property type="project" value="InterPro"/>
</dbReference>
<dbReference type="AlphaFoldDB" id="A0A814Z3Q5"/>
<dbReference type="EMBL" id="CAJNOE010000486">
    <property type="protein sequence ID" value="CAF1239734.1"/>
    <property type="molecule type" value="Genomic_DNA"/>
</dbReference>
<feature type="domain" description="Glycosyl hydrolase family 13 catalytic" evidence="1">
    <location>
        <begin position="111"/>
        <end position="527"/>
    </location>
</feature>
<dbReference type="Pfam" id="PF02922">
    <property type="entry name" value="CBM_48"/>
    <property type="match status" value="1"/>
</dbReference>
<dbReference type="InterPro" id="IPR006048">
    <property type="entry name" value="A-amylase/branching_C"/>
</dbReference>
<organism evidence="2 3">
    <name type="scientific">Adineta steineri</name>
    <dbReference type="NCBI Taxonomy" id="433720"/>
    <lineage>
        <taxon>Eukaryota</taxon>
        <taxon>Metazoa</taxon>
        <taxon>Spiralia</taxon>
        <taxon>Gnathifera</taxon>
        <taxon>Rotifera</taxon>
        <taxon>Eurotatoria</taxon>
        <taxon>Bdelloidea</taxon>
        <taxon>Adinetida</taxon>
        <taxon>Adinetidae</taxon>
        <taxon>Adineta</taxon>
    </lineage>
</organism>
<dbReference type="InterPro" id="IPR017853">
    <property type="entry name" value="GH"/>
</dbReference>
<dbReference type="Pfam" id="PF02806">
    <property type="entry name" value="Alpha-amylase_C"/>
    <property type="match status" value="1"/>
</dbReference>
<proteinExistence type="predicted"/>